<gene>
    <name evidence="2" type="ORF">BO80DRAFT_493445</name>
</gene>
<dbReference type="GO" id="GO:0004672">
    <property type="term" value="F:protein kinase activity"/>
    <property type="evidence" value="ECO:0007669"/>
    <property type="project" value="InterPro"/>
</dbReference>
<name>A0A395H525_9EURO</name>
<dbReference type="SUPFAM" id="SSF56112">
    <property type="entry name" value="Protein kinase-like (PK-like)"/>
    <property type="match status" value="1"/>
</dbReference>
<dbReference type="GeneID" id="37228682"/>
<evidence type="ECO:0000313" key="3">
    <source>
        <dbReference type="Proteomes" id="UP000249402"/>
    </source>
</evidence>
<dbReference type="OrthoDB" id="4185642at2759"/>
<sequence length="228" mass="26383">MPDTIELSPSSVQVLQILKKSKTSAVLKVSISGETRILKVYREHLPSEHDSPARETNPFICETSAYERLQHRGHCKAGNILSFYGTITNIQPDLWPQLATLFDDGRPMSAVLLEYIDDMHQLDLSTFSQSRLDELERILQDIHKAGVLHGDPDPRNMMICPGQNGKQDRVLWIDFDSAQLLPEGELSPRQQMWLQEENDLMDYFVKALPEDYREGRLCRTWDYFYTRK</sequence>
<dbReference type="GO" id="GO:0005524">
    <property type="term" value="F:ATP binding"/>
    <property type="evidence" value="ECO:0007669"/>
    <property type="project" value="InterPro"/>
</dbReference>
<dbReference type="RefSeq" id="XP_025575661.1">
    <property type="nucleotide sequence ID" value="XM_025723817.1"/>
</dbReference>
<evidence type="ECO:0000313" key="2">
    <source>
        <dbReference type="EMBL" id="RAL01334.1"/>
    </source>
</evidence>
<accession>A0A395H525</accession>
<proteinExistence type="predicted"/>
<dbReference type="STRING" id="1448316.A0A395H525"/>
<organism evidence="2 3">
    <name type="scientific">Aspergillus ibericus CBS 121593</name>
    <dbReference type="NCBI Taxonomy" id="1448316"/>
    <lineage>
        <taxon>Eukaryota</taxon>
        <taxon>Fungi</taxon>
        <taxon>Dikarya</taxon>
        <taxon>Ascomycota</taxon>
        <taxon>Pezizomycotina</taxon>
        <taxon>Eurotiomycetes</taxon>
        <taxon>Eurotiomycetidae</taxon>
        <taxon>Eurotiales</taxon>
        <taxon>Aspergillaceae</taxon>
        <taxon>Aspergillus</taxon>
        <taxon>Aspergillus subgen. Circumdati</taxon>
    </lineage>
</organism>
<dbReference type="InterPro" id="IPR000719">
    <property type="entry name" value="Prot_kinase_dom"/>
</dbReference>
<dbReference type="EMBL" id="KZ824436">
    <property type="protein sequence ID" value="RAL01334.1"/>
    <property type="molecule type" value="Genomic_DNA"/>
</dbReference>
<evidence type="ECO:0000259" key="1">
    <source>
        <dbReference type="PROSITE" id="PS50011"/>
    </source>
</evidence>
<keyword evidence="3" id="KW-1185">Reference proteome</keyword>
<feature type="domain" description="Protein kinase" evidence="1">
    <location>
        <begin position="12"/>
        <end position="228"/>
    </location>
</feature>
<reference evidence="2 3" key="1">
    <citation type="submission" date="2018-02" db="EMBL/GenBank/DDBJ databases">
        <title>The genomes of Aspergillus section Nigri reveals drivers in fungal speciation.</title>
        <authorList>
            <consortium name="DOE Joint Genome Institute"/>
            <person name="Vesth T.C."/>
            <person name="Nybo J."/>
            <person name="Theobald S."/>
            <person name="Brandl J."/>
            <person name="Frisvad J.C."/>
            <person name="Nielsen K.F."/>
            <person name="Lyhne E.K."/>
            <person name="Kogle M.E."/>
            <person name="Kuo A."/>
            <person name="Riley R."/>
            <person name="Clum A."/>
            <person name="Nolan M."/>
            <person name="Lipzen A."/>
            <person name="Salamov A."/>
            <person name="Henrissat B."/>
            <person name="Wiebenga A."/>
            <person name="De vries R.P."/>
            <person name="Grigoriev I.V."/>
            <person name="Mortensen U.H."/>
            <person name="Andersen M.R."/>
            <person name="Baker S.E."/>
        </authorList>
    </citation>
    <scope>NUCLEOTIDE SEQUENCE [LARGE SCALE GENOMIC DNA]</scope>
    <source>
        <strain evidence="2 3">CBS 121593</strain>
    </source>
</reference>
<dbReference type="PROSITE" id="PS50011">
    <property type="entry name" value="PROTEIN_KINASE_DOM"/>
    <property type="match status" value="1"/>
</dbReference>
<protein>
    <recommendedName>
        <fullName evidence="1">Protein kinase domain-containing protein</fullName>
    </recommendedName>
</protein>
<dbReference type="Proteomes" id="UP000249402">
    <property type="component" value="Unassembled WGS sequence"/>
</dbReference>
<dbReference type="Gene3D" id="1.10.510.10">
    <property type="entry name" value="Transferase(Phosphotransferase) domain 1"/>
    <property type="match status" value="1"/>
</dbReference>
<dbReference type="InterPro" id="IPR011009">
    <property type="entry name" value="Kinase-like_dom_sf"/>
</dbReference>
<dbReference type="AlphaFoldDB" id="A0A395H525"/>
<dbReference type="VEuPathDB" id="FungiDB:BO80DRAFT_493445"/>